<dbReference type="AlphaFoldDB" id="A0A502CZT9"/>
<dbReference type="EMBL" id="RCZM01000002">
    <property type="protein sequence ID" value="TPG18428.1"/>
    <property type="molecule type" value="Genomic_DNA"/>
</dbReference>
<keyword evidence="1" id="KW-1133">Transmembrane helix</keyword>
<protein>
    <recommendedName>
        <fullName evidence="4">Glycosyltransferase RgtA/B/C/D-like domain-containing protein</fullName>
    </recommendedName>
</protein>
<gene>
    <name evidence="2" type="ORF">EAH86_07295</name>
</gene>
<feature type="transmembrane region" description="Helical" evidence="1">
    <location>
        <begin position="222"/>
        <end position="246"/>
    </location>
</feature>
<dbReference type="OrthoDB" id="5242248at2"/>
<feature type="transmembrane region" description="Helical" evidence="1">
    <location>
        <begin position="342"/>
        <end position="363"/>
    </location>
</feature>
<comment type="caution">
    <text evidence="2">The sequence shown here is derived from an EMBL/GenBank/DDBJ whole genome shotgun (WGS) entry which is preliminary data.</text>
</comment>
<keyword evidence="1" id="KW-0812">Transmembrane</keyword>
<evidence type="ECO:0008006" key="4">
    <source>
        <dbReference type="Google" id="ProtNLM"/>
    </source>
</evidence>
<keyword evidence="3" id="KW-1185">Reference proteome</keyword>
<feature type="transmembrane region" description="Helical" evidence="1">
    <location>
        <begin position="55"/>
        <end position="72"/>
    </location>
</feature>
<organism evidence="2 3">
    <name type="scientific">Pedococcus bigeumensis</name>
    <dbReference type="NCBI Taxonomy" id="433644"/>
    <lineage>
        <taxon>Bacteria</taxon>
        <taxon>Bacillati</taxon>
        <taxon>Actinomycetota</taxon>
        <taxon>Actinomycetes</taxon>
        <taxon>Micrococcales</taxon>
        <taxon>Intrasporangiaceae</taxon>
        <taxon>Pedococcus</taxon>
    </lineage>
</organism>
<sequence>MPVRPRAGSRTERALVSGVLVAVALFALAALVAHLPGIDVHAGSAAPLLAAWGPRVGVGTAPALALVWWSTTQHPWRATSTMGWGRLLTSVWALSLTWMLSLALIDGVAGVGGVLTHDSEYLVTARGVDDVGELLRSFVSRIPLSPNDHWPVHVAGHPPGALLFFVGLVRLGLGSGLSAGLVVCIVAATTPVAVAVTCRALGAEARVRSVLPLLAIGPFALWQAVSADAVFAAVAAWSIALVALAATASRRSVAFGLAAAAGLALGGCVMLSYGLPLVGAVAVAVLAAVGGWRADLLRLAAAIAAAVTCVVLGFALAGFAYWDAYPVLHQRYWDGLASARPAAYWVWANLALLAVCAGPLLFGSLAVAGRRLVLSVRRPQDDPALTLVAGAFLAVLVADLSLMSKAEVERIWLPFVPWLLLSAVVLPVRWRRTALFVQAGLALLVQSLLVTPW</sequence>
<feature type="transmembrane region" description="Helical" evidence="1">
    <location>
        <begin position="278"/>
        <end position="294"/>
    </location>
</feature>
<feature type="transmembrane region" description="Helical" evidence="1">
    <location>
        <begin position="410"/>
        <end position="428"/>
    </location>
</feature>
<evidence type="ECO:0000256" key="1">
    <source>
        <dbReference type="SAM" id="Phobius"/>
    </source>
</evidence>
<dbReference type="Proteomes" id="UP000317722">
    <property type="component" value="Unassembled WGS sequence"/>
</dbReference>
<evidence type="ECO:0000313" key="2">
    <source>
        <dbReference type="EMBL" id="TPG18428.1"/>
    </source>
</evidence>
<feature type="transmembrane region" description="Helical" evidence="1">
    <location>
        <begin position="180"/>
        <end position="202"/>
    </location>
</feature>
<proteinExistence type="predicted"/>
<evidence type="ECO:0000313" key="3">
    <source>
        <dbReference type="Proteomes" id="UP000317722"/>
    </source>
</evidence>
<feature type="transmembrane region" description="Helical" evidence="1">
    <location>
        <begin position="84"/>
        <end position="105"/>
    </location>
</feature>
<feature type="transmembrane region" description="Helical" evidence="1">
    <location>
        <begin position="253"/>
        <end position="272"/>
    </location>
</feature>
<feature type="transmembrane region" description="Helical" evidence="1">
    <location>
        <begin position="384"/>
        <end position="404"/>
    </location>
</feature>
<accession>A0A502CZT9</accession>
<keyword evidence="1" id="KW-0472">Membrane</keyword>
<feature type="transmembrane region" description="Helical" evidence="1">
    <location>
        <begin position="301"/>
        <end position="322"/>
    </location>
</feature>
<reference evidence="2 3" key="1">
    <citation type="journal article" date="2019" name="Environ. Microbiol.">
        <title>Species interactions and distinct microbial communities in high Arctic permafrost affected cryosols are associated with the CH4 and CO2 gas fluxes.</title>
        <authorList>
            <person name="Altshuler I."/>
            <person name="Hamel J."/>
            <person name="Turney S."/>
            <person name="Magnuson E."/>
            <person name="Levesque R."/>
            <person name="Greer C."/>
            <person name="Whyte L.G."/>
        </authorList>
    </citation>
    <scope>NUCLEOTIDE SEQUENCE [LARGE SCALE GENOMIC DNA]</scope>
    <source>
        <strain evidence="2 3">S9.3A</strain>
    </source>
</reference>
<name>A0A502CZT9_9MICO</name>
<feature type="transmembrane region" description="Helical" evidence="1">
    <location>
        <begin position="154"/>
        <end position="173"/>
    </location>
</feature>